<evidence type="ECO:0000256" key="1">
    <source>
        <dbReference type="SAM" id="MobiDB-lite"/>
    </source>
</evidence>
<protein>
    <submittedName>
        <fullName evidence="2">Uncharacterized protein</fullName>
    </submittedName>
</protein>
<dbReference type="AlphaFoldDB" id="A0A7W7G846"/>
<keyword evidence="3" id="KW-1185">Reference proteome</keyword>
<reference evidence="2 3" key="1">
    <citation type="submission" date="2020-08" db="EMBL/GenBank/DDBJ databases">
        <title>Sequencing the genomes of 1000 actinobacteria strains.</title>
        <authorList>
            <person name="Klenk H.-P."/>
        </authorList>
    </citation>
    <scope>NUCLEOTIDE SEQUENCE [LARGE SCALE GENOMIC DNA]</scope>
    <source>
        <strain evidence="2 3">DSM 45784</strain>
    </source>
</reference>
<feature type="region of interest" description="Disordered" evidence="1">
    <location>
        <begin position="103"/>
        <end position="125"/>
    </location>
</feature>
<feature type="compositionally biased region" description="Polar residues" evidence="1">
    <location>
        <begin position="112"/>
        <end position="125"/>
    </location>
</feature>
<evidence type="ECO:0000313" key="2">
    <source>
        <dbReference type="EMBL" id="MBB4701348.1"/>
    </source>
</evidence>
<gene>
    <name evidence="2" type="ORF">BJ982_002892</name>
</gene>
<organism evidence="2 3">
    <name type="scientific">Sphaerisporangium siamense</name>
    <dbReference type="NCBI Taxonomy" id="795645"/>
    <lineage>
        <taxon>Bacteria</taxon>
        <taxon>Bacillati</taxon>
        <taxon>Actinomycetota</taxon>
        <taxon>Actinomycetes</taxon>
        <taxon>Streptosporangiales</taxon>
        <taxon>Streptosporangiaceae</taxon>
        <taxon>Sphaerisporangium</taxon>
    </lineage>
</organism>
<proteinExistence type="predicted"/>
<comment type="caution">
    <text evidence="2">The sequence shown here is derived from an EMBL/GenBank/DDBJ whole genome shotgun (WGS) entry which is preliminary data.</text>
</comment>
<sequence>MPRHGGTAEAHTRAVDRGWEAALAGEYRLAALNRDYPAWRIARVRRSDGTHGGWWAFRHAPLTPAERTAGLYPSIARRNAVDLVMELTAQNDIAAELAAHLHPAESERNRQCSRCGSSPSAMSRR</sequence>
<accession>A0A7W7G846</accession>
<dbReference type="Proteomes" id="UP000542210">
    <property type="component" value="Unassembled WGS sequence"/>
</dbReference>
<dbReference type="EMBL" id="JACHND010000001">
    <property type="protein sequence ID" value="MBB4701348.1"/>
    <property type="molecule type" value="Genomic_DNA"/>
</dbReference>
<name>A0A7W7G846_9ACTN</name>
<evidence type="ECO:0000313" key="3">
    <source>
        <dbReference type="Proteomes" id="UP000542210"/>
    </source>
</evidence>